<dbReference type="EMBL" id="RJUF01000177">
    <property type="protein sequence ID" value="MCP9764910.1"/>
    <property type="molecule type" value="Genomic_DNA"/>
</dbReference>
<name>A0AAE3H863_9BACT</name>
<protein>
    <submittedName>
        <fullName evidence="1">Uncharacterized protein</fullName>
    </submittedName>
</protein>
<evidence type="ECO:0000313" key="2">
    <source>
        <dbReference type="Proteomes" id="UP001204144"/>
    </source>
</evidence>
<proteinExistence type="predicted"/>
<dbReference type="RefSeq" id="WP_255038591.1">
    <property type="nucleotide sequence ID" value="NZ_RJUF01000177.1"/>
</dbReference>
<accession>A0AAE3H863</accession>
<keyword evidence="2" id="KW-1185">Reference proteome</keyword>
<comment type="caution">
    <text evidence="1">The sequence shown here is derived from an EMBL/GenBank/DDBJ whole genome shotgun (WGS) entry which is preliminary data.</text>
</comment>
<reference evidence="1 2" key="1">
    <citation type="submission" date="2018-11" db="EMBL/GenBank/DDBJ databases">
        <title>Novel bacteria species description.</title>
        <authorList>
            <person name="Han J.-H."/>
        </authorList>
    </citation>
    <scope>NUCLEOTIDE SEQUENCE [LARGE SCALE GENOMIC DNA]</scope>
    <source>
        <strain evidence="1 2">KCTC23259</strain>
    </source>
</reference>
<gene>
    <name evidence="1" type="ORF">EGI31_18400</name>
</gene>
<dbReference type="Proteomes" id="UP001204144">
    <property type="component" value="Unassembled WGS sequence"/>
</dbReference>
<sequence>MISVIISEIAKKMSEVKASNSAFSVRKNDLWGYKRADDNIFASASTLFILQQNSRYLNKEQKVIFEKIESQIQAEFAKYQNKDGRLTYNFYKTKPSGHFPNGRCMRRFDHFRLPDDIDDTALIYLASNYSKEQTVWLKNHLAEFTDQYRGSKNDKIYSTWFGKNMPKEQDVCALLNMMYLFFKQQILLDQTDQNTLEFISNSVNDITKNPFHIARHYGHPALIIYHYARFMADFSFPELDKRKPELIRISKDLLTKEKSVLFRMLLETALLKFGEKRNKIDVDLNPEKQFYSFIGAPFAPFQNPATRLIAKNQWSQIFWKSEIHELALRIEYLCLVKTQIPVENQNIK</sequence>
<dbReference type="AlphaFoldDB" id="A0AAE3H863"/>
<evidence type="ECO:0000313" key="1">
    <source>
        <dbReference type="EMBL" id="MCP9764910.1"/>
    </source>
</evidence>
<organism evidence="1 2">
    <name type="scientific">Lacihabitans soyangensis</name>
    <dbReference type="NCBI Taxonomy" id="869394"/>
    <lineage>
        <taxon>Bacteria</taxon>
        <taxon>Pseudomonadati</taxon>
        <taxon>Bacteroidota</taxon>
        <taxon>Cytophagia</taxon>
        <taxon>Cytophagales</taxon>
        <taxon>Leadbetterellaceae</taxon>
        <taxon>Lacihabitans</taxon>
    </lineage>
</organism>